<dbReference type="AlphaFoldDB" id="A0A4S4C7N2"/>
<dbReference type="EMBL" id="SSNT01000003">
    <property type="protein sequence ID" value="THF81809.1"/>
    <property type="molecule type" value="Genomic_DNA"/>
</dbReference>
<dbReference type="RefSeq" id="WP_136351896.1">
    <property type="nucleotide sequence ID" value="NZ_CP046266.1"/>
</dbReference>
<evidence type="ECO:0000256" key="1">
    <source>
        <dbReference type="SAM" id="Coils"/>
    </source>
</evidence>
<name>A0A4S4C7N2_9BACI</name>
<keyword evidence="1" id="KW-0175">Coiled coil</keyword>
<accession>A0A4S4C7N2</accession>
<keyword evidence="4" id="KW-1185">Reference proteome</keyword>
<evidence type="ECO:0000313" key="3">
    <source>
        <dbReference type="EMBL" id="THF81809.1"/>
    </source>
</evidence>
<reference evidence="3 4" key="1">
    <citation type="submission" date="2019-04" db="EMBL/GenBank/DDBJ databases">
        <title>Bacillus sediminilitoris sp. nov., isolated from a tidal flat sediment on the East China Sea.</title>
        <authorList>
            <person name="Wei Y."/>
            <person name="Mao H."/>
            <person name="Fang J."/>
        </authorList>
    </citation>
    <scope>NUCLEOTIDE SEQUENCE [LARGE SCALE GENOMIC DNA]</scope>
    <source>
        <strain evidence="3 4">DSL-17</strain>
    </source>
</reference>
<dbReference type="Pfam" id="PF13921">
    <property type="entry name" value="Myb_DNA-bind_6"/>
    <property type="match status" value="1"/>
</dbReference>
<protein>
    <submittedName>
        <fullName evidence="3">RsfA family transcriptional regulator</fullName>
    </submittedName>
</protein>
<feature type="coiled-coil region" evidence="1">
    <location>
        <begin position="139"/>
        <end position="173"/>
    </location>
</feature>
<evidence type="ECO:0000313" key="4">
    <source>
        <dbReference type="Proteomes" id="UP000310334"/>
    </source>
</evidence>
<dbReference type="PANTHER" id="PTHR41302:SF2">
    <property type="entry name" value="PRESPORE SPECIFIC TRANSCRIPTIONAL ACTIVATOR RSFA"/>
    <property type="match status" value="1"/>
</dbReference>
<proteinExistence type="predicted"/>
<feature type="region of interest" description="Disordered" evidence="2">
    <location>
        <begin position="86"/>
        <end position="109"/>
    </location>
</feature>
<comment type="caution">
    <text evidence="3">The sequence shown here is derived from an EMBL/GenBank/DDBJ whole genome shotgun (WGS) entry which is preliminary data.</text>
</comment>
<dbReference type="Proteomes" id="UP000310334">
    <property type="component" value="Unassembled WGS sequence"/>
</dbReference>
<dbReference type="NCBIfam" id="TIGR02894">
    <property type="entry name" value="DNA_bind_RsfA"/>
    <property type="match status" value="1"/>
</dbReference>
<organism evidence="3 4">
    <name type="scientific">Metabacillus sediminilitoris</name>
    <dbReference type="NCBI Taxonomy" id="2567941"/>
    <lineage>
        <taxon>Bacteria</taxon>
        <taxon>Bacillati</taxon>
        <taxon>Bacillota</taxon>
        <taxon>Bacilli</taxon>
        <taxon>Bacillales</taxon>
        <taxon>Bacillaceae</taxon>
        <taxon>Metabacillus</taxon>
    </lineage>
</organism>
<gene>
    <name evidence="3" type="ORF">E6W99_03935</name>
</gene>
<dbReference type="PANTHER" id="PTHR41302">
    <property type="entry name" value="PRESPORE-SPECIFIC TRANSCRIPTIONAL REGULATOR RSFA-RELATED"/>
    <property type="match status" value="1"/>
</dbReference>
<dbReference type="OrthoDB" id="2845592at2"/>
<sequence length="206" mass="24315">MKSRQDAWTHDDDLLLAETVLRHIRDGSTQVAAFDEVGDQLNRTSAACGYRWNAEVRGQYLQAVEHAKKEKKEKKRLAQSKNMKLEQVQKNAKKNGEKLKTLKRKSDKNEEIPIRQETIRTLTLDDCIDFLQNYPDRNNLELRDDNKRLKLENQKLKKKNEELRLKYEQSMQHSQKIEHDYKLLMSILNQAKNMSELAEESCHNIH</sequence>
<dbReference type="InterPro" id="IPR014243">
    <property type="entry name" value="RsfA-like"/>
</dbReference>
<evidence type="ECO:0000256" key="2">
    <source>
        <dbReference type="SAM" id="MobiDB-lite"/>
    </source>
</evidence>